<sequence>MHAHTAVRSVPTQFATARRVTDATKKRGVERSVVPLRRANVVVLRASADAKPPAVDYKSDEFTIPDAPIKDLVPTGAWKVIDGGVCAPKGFKAAAFKAKLRKSGKNQADCCLIVADKPAVVGGVFTKNRVAAAPVQYCREVLAKPDKRTVRAVLANAGQANAATGVLGMEDAVRSAATVAEALGCDADDVLLQSTGVIGKRIKMDELAGAVPTLAGNLKSTKEAAYAAATAICTTDLVRKTLAVEVDLGGGGLLGGRKARVGGMGKGSGMIHPNMATMLGVVTCDANVEPECWSAMVKRAAKNSFNQISVDGDTSTNDCVIGLASGAAGGDAIVAGSPEAEKLEAALTAVCVGIAKSIAWDGEGATCLIECNVKGAQSLEDARVIARSVVSSSLAKSAIFGHDPNWGRLACAAGYSGVHFEQEDLRIQLGPHLLMENGQPLAYDAVEASAYLKDTTAVHGTVVVDVGVGDGAFEGSAWGCDLTYDYVKINAEYTT</sequence>
<dbReference type="UniPathway" id="UPA00068">
    <property type="reaction ID" value="UER00106"/>
</dbReference>
<feature type="site" description="Cleavage; by autolysis" evidence="10">
    <location>
        <begin position="276"/>
        <end position="277"/>
    </location>
</feature>
<feature type="binding site" evidence="10">
    <location>
        <position position="363"/>
    </location>
    <ligand>
        <name>substrate</name>
    </ligand>
</feature>
<feature type="binding site" evidence="10">
    <location>
        <position position="266"/>
    </location>
    <ligand>
        <name>substrate</name>
    </ligand>
</feature>
<reference evidence="11" key="1">
    <citation type="submission" date="2021-01" db="EMBL/GenBank/DDBJ databases">
        <authorList>
            <person name="Corre E."/>
            <person name="Pelletier E."/>
            <person name="Niang G."/>
            <person name="Scheremetjew M."/>
            <person name="Finn R."/>
            <person name="Kale V."/>
            <person name="Holt S."/>
            <person name="Cochrane G."/>
            <person name="Meng A."/>
            <person name="Brown T."/>
            <person name="Cohen L."/>
        </authorList>
    </citation>
    <scope>NUCLEOTIDE SEQUENCE</scope>
    <source>
        <strain evidence="11">CCMP494</strain>
    </source>
</reference>
<comment type="catalytic activity">
    <reaction evidence="10">
        <text>L-glutamate + acetyl-CoA = N-acetyl-L-glutamate + CoA + H(+)</text>
        <dbReference type="Rhea" id="RHEA:24292"/>
        <dbReference type="ChEBI" id="CHEBI:15378"/>
        <dbReference type="ChEBI" id="CHEBI:29985"/>
        <dbReference type="ChEBI" id="CHEBI:44337"/>
        <dbReference type="ChEBI" id="CHEBI:57287"/>
        <dbReference type="ChEBI" id="CHEBI:57288"/>
        <dbReference type="EC" id="2.3.1.1"/>
    </reaction>
</comment>
<evidence type="ECO:0000256" key="3">
    <source>
        <dbReference type="ARBA" id="ARBA00022571"/>
    </source>
</evidence>
<dbReference type="NCBIfam" id="NF003802">
    <property type="entry name" value="PRK05388.1"/>
    <property type="match status" value="1"/>
</dbReference>
<comment type="pathway">
    <text evidence="10">Amino-acid biosynthesis; L-arginine biosynthesis; L-ornithine and N-acetyl-L-glutamate from L-glutamate and N(2)-acetyl-L-ornithine (cyclic): step 1/1.</text>
</comment>
<evidence type="ECO:0000256" key="4">
    <source>
        <dbReference type="ARBA" id="ARBA00022605"/>
    </source>
</evidence>
<comment type="similarity">
    <text evidence="1 10">Belongs to the ArgJ family.</text>
</comment>
<dbReference type="GO" id="GO:0009507">
    <property type="term" value="C:chloroplast"/>
    <property type="evidence" value="ECO:0007669"/>
    <property type="project" value="UniProtKB-SubCell"/>
</dbReference>
<keyword evidence="3 10" id="KW-0055">Arginine biosynthesis</keyword>
<feature type="binding site" evidence="10">
    <location>
        <position position="495"/>
    </location>
    <ligand>
        <name>substrate</name>
    </ligand>
</feature>
<comment type="subcellular location">
    <subcellularLocation>
        <location evidence="10">Plastid</location>
        <location evidence="10">Chloroplast</location>
    </subcellularLocation>
</comment>
<evidence type="ECO:0000256" key="6">
    <source>
        <dbReference type="ARBA" id="ARBA00022813"/>
    </source>
</evidence>
<dbReference type="FunFam" id="3.60.70.12:FF:000001">
    <property type="entry name" value="Arginine biosynthesis bifunctional protein ArgJ, chloroplastic"/>
    <property type="match status" value="1"/>
</dbReference>
<comment type="catalytic activity">
    <reaction evidence="9 10">
        <text>N(2)-acetyl-L-ornithine + L-glutamate = N-acetyl-L-glutamate + L-ornithine</text>
        <dbReference type="Rhea" id="RHEA:15349"/>
        <dbReference type="ChEBI" id="CHEBI:29985"/>
        <dbReference type="ChEBI" id="CHEBI:44337"/>
        <dbReference type="ChEBI" id="CHEBI:46911"/>
        <dbReference type="ChEBI" id="CHEBI:57805"/>
        <dbReference type="EC" id="2.3.1.35"/>
    </reaction>
</comment>
<evidence type="ECO:0000256" key="5">
    <source>
        <dbReference type="ARBA" id="ARBA00022679"/>
    </source>
</evidence>
<comment type="pathway">
    <text evidence="10">Amino-acid biosynthesis; L-arginine biosynthesis; N(2)-acetyl-L-ornithine from L-glutamate: step 1/4.</text>
</comment>
<feature type="active site" description="Nucleophile" evidence="10">
    <location>
        <position position="277"/>
    </location>
</feature>
<dbReference type="SUPFAM" id="SSF56266">
    <property type="entry name" value="DmpA/ArgJ-like"/>
    <property type="match status" value="1"/>
</dbReference>
<evidence type="ECO:0000256" key="9">
    <source>
        <dbReference type="ARBA" id="ARBA00049439"/>
    </source>
</evidence>
<comment type="subunit">
    <text evidence="10">Heterodimer of an alpha and a beta chain.</text>
</comment>
<evidence type="ECO:0000313" key="11">
    <source>
        <dbReference type="EMBL" id="CAD8581773.1"/>
    </source>
</evidence>
<dbReference type="EMBL" id="HBEV01004293">
    <property type="protein sequence ID" value="CAD8581773.1"/>
    <property type="molecule type" value="Transcribed_RNA"/>
</dbReference>
<evidence type="ECO:0000256" key="1">
    <source>
        <dbReference type="ARBA" id="ARBA00006774"/>
    </source>
</evidence>
<feature type="binding site" evidence="10">
    <location>
        <position position="234"/>
    </location>
    <ligand>
        <name>substrate</name>
    </ligand>
</feature>
<name>A0A7S0KIV9_MICPS</name>
<dbReference type="CDD" id="cd02152">
    <property type="entry name" value="OAT"/>
    <property type="match status" value="1"/>
</dbReference>
<dbReference type="Gene3D" id="3.10.20.340">
    <property type="entry name" value="ArgJ beta chain, C-terminal domain"/>
    <property type="match status" value="1"/>
</dbReference>
<dbReference type="PANTHER" id="PTHR23100">
    <property type="entry name" value="ARGININE BIOSYNTHESIS BIFUNCTIONAL PROTEIN ARGJ"/>
    <property type="match status" value="1"/>
</dbReference>
<feature type="chain" id="PRO_5031646225" description="Arginine biosynthesis bifunctional protein ArgJ alpha chain" evidence="10">
    <location>
        <begin position="1"/>
        <end position="276"/>
    </location>
</feature>
<keyword evidence="6 10" id="KW-0068">Autocatalytic cleavage</keyword>
<organism evidence="11">
    <name type="scientific">Micromonas pusilla</name>
    <name type="common">Picoplanktonic green alga</name>
    <name type="synonym">Chromulina pusilla</name>
    <dbReference type="NCBI Taxonomy" id="38833"/>
    <lineage>
        <taxon>Eukaryota</taxon>
        <taxon>Viridiplantae</taxon>
        <taxon>Chlorophyta</taxon>
        <taxon>Mamiellophyceae</taxon>
        <taxon>Mamiellales</taxon>
        <taxon>Mamiellaceae</taxon>
        <taxon>Micromonas</taxon>
    </lineage>
</organism>
<dbReference type="NCBIfam" id="TIGR00120">
    <property type="entry name" value="ArgJ"/>
    <property type="match status" value="1"/>
</dbReference>
<dbReference type="AlphaFoldDB" id="A0A7S0KIV9"/>
<dbReference type="GO" id="GO:0006526">
    <property type="term" value="P:L-arginine biosynthetic process"/>
    <property type="evidence" value="ECO:0007669"/>
    <property type="project" value="UniProtKB-UniRule"/>
</dbReference>
<feature type="chain" id="PRO_5031646226" description="Arginine biosynthesis bifunctional protein ArgJ beta chain" evidence="10">
    <location>
        <begin position="277"/>
        <end position="495"/>
    </location>
</feature>
<keyword evidence="7 10" id="KW-0511">Multifunctional enzyme</keyword>
<dbReference type="GO" id="GO:0004042">
    <property type="term" value="F:L-glutamate N-acetyltransferase activity"/>
    <property type="evidence" value="ECO:0007669"/>
    <property type="project" value="UniProtKB-UniRule"/>
</dbReference>
<keyword evidence="4 10" id="KW-0028">Amino-acid biosynthesis</keyword>
<dbReference type="InterPro" id="IPR016117">
    <property type="entry name" value="ArgJ-like_dom_sf"/>
</dbReference>
<evidence type="ECO:0000256" key="10">
    <source>
        <dbReference type="HAMAP-Rule" id="MF_03124"/>
    </source>
</evidence>
<keyword evidence="8 10" id="KW-0012">Acyltransferase</keyword>
<dbReference type="EC" id="2.3.1.1" evidence="10"/>
<dbReference type="GO" id="GO:0004358">
    <property type="term" value="F:L-glutamate N-acetyltransferase activity, acting on acetyl-L-ornithine as donor"/>
    <property type="evidence" value="ECO:0007669"/>
    <property type="project" value="UniProtKB-UniRule"/>
</dbReference>
<dbReference type="FunFam" id="3.10.20.340:FF:000001">
    <property type="entry name" value="Arginine biosynthesis bifunctional protein ArgJ, chloroplastic"/>
    <property type="match status" value="1"/>
</dbReference>
<evidence type="ECO:0000256" key="8">
    <source>
        <dbReference type="ARBA" id="ARBA00023315"/>
    </source>
</evidence>
<dbReference type="InterPro" id="IPR042195">
    <property type="entry name" value="ArgJ_beta_C"/>
</dbReference>
<feature type="binding site" evidence="10">
    <location>
        <position position="490"/>
    </location>
    <ligand>
        <name>substrate</name>
    </ligand>
</feature>
<dbReference type="HAMAP" id="MF_01106">
    <property type="entry name" value="ArgJ"/>
    <property type="match status" value="1"/>
</dbReference>
<feature type="binding site" evidence="10">
    <location>
        <position position="277"/>
    </location>
    <ligand>
        <name>substrate</name>
    </ligand>
</feature>
<dbReference type="PANTHER" id="PTHR23100:SF0">
    <property type="entry name" value="ARGININE BIOSYNTHESIS BIFUNCTIONAL PROTEIN ARGJ, MITOCHONDRIAL"/>
    <property type="match status" value="1"/>
</dbReference>
<dbReference type="InterPro" id="IPR002813">
    <property type="entry name" value="Arg_biosynth_ArgJ"/>
</dbReference>
<feature type="site" description="Involved in the stabilization of negative charge on the oxyanion by the formation of the oxyanion hole" evidence="10">
    <location>
        <position position="195"/>
    </location>
</feature>
<keyword evidence="10" id="KW-0934">Plastid</keyword>
<keyword evidence="10" id="KW-0150">Chloroplast</keyword>
<dbReference type="EC" id="2.3.1.35" evidence="10"/>
<evidence type="ECO:0000256" key="2">
    <source>
        <dbReference type="ARBA" id="ARBA00011475"/>
    </source>
</evidence>
<evidence type="ECO:0000256" key="7">
    <source>
        <dbReference type="ARBA" id="ARBA00023268"/>
    </source>
</evidence>
<keyword evidence="5 10" id="KW-0808">Transferase</keyword>
<comment type="function">
    <text evidence="10">Catalyzes two activities which are involved in the cyclic version of arginine biosynthesis: the synthesis of acetylglutamate from glutamate and acetyl-CoA, and of ornithine by transacetylation between acetylornithine and glutamate.</text>
</comment>
<comment type="subunit">
    <text evidence="2">Heterotetramer of two alpha and two beta chains.</text>
</comment>
<dbReference type="GO" id="GO:0006592">
    <property type="term" value="P:ornithine biosynthetic process"/>
    <property type="evidence" value="ECO:0007669"/>
    <property type="project" value="TreeGrafter"/>
</dbReference>
<gene>
    <name evidence="11" type="ORF">MSP1404_LOCUS3259</name>
</gene>
<protein>
    <recommendedName>
        <fullName evidence="10">Arginine biosynthesis bifunctional protein ArgJ, chloroplastic</fullName>
    </recommendedName>
    <domain>
        <recommendedName>
            <fullName evidence="10">Glutamate N-acetyltransferase</fullName>
            <shortName evidence="10">GAT</shortName>
            <ecNumber evidence="10">2.3.1.35</ecNumber>
        </recommendedName>
        <alternativeName>
            <fullName evidence="10">Ornithine acetyltransferase</fullName>
            <shortName evidence="10">OATase</shortName>
        </alternativeName>
        <alternativeName>
            <fullName evidence="10">Ornithine transacetylase</fullName>
        </alternativeName>
    </domain>
    <domain>
        <recommendedName>
            <fullName evidence="10">Amino-acid acetyltransferase</fullName>
            <ecNumber evidence="10">2.3.1.1</ecNumber>
        </recommendedName>
        <alternativeName>
            <fullName evidence="10">N-acetylglutamate synthase</fullName>
            <shortName evidence="10">AGS</shortName>
        </alternativeName>
    </domain>
    <component>
        <recommendedName>
            <fullName evidence="10">Arginine biosynthesis bifunctional protein ArgJ alpha chain</fullName>
        </recommendedName>
    </component>
    <component>
        <recommendedName>
            <fullName evidence="10">Arginine biosynthesis bifunctional protein ArgJ beta chain</fullName>
        </recommendedName>
    </component>
</protein>
<accession>A0A7S0KIV9</accession>
<feature type="site" description="Involved in the stabilization of negative charge on the oxyanion by the formation of the oxyanion hole" evidence="10">
    <location>
        <position position="196"/>
    </location>
</feature>
<proteinExistence type="inferred from homology"/>
<dbReference type="Pfam" id="PF01960">
    <property type="entry name" value="ArgJ"/>
    <property type="match status" value="1"/>
</dbReference>
<dbReference type="Gene3D" id="3.60.70.12">
    <property type="entry name" value="L-amino peptidase D-ALA esterase/amidase"/>
    <property type="match status" value="1"/>
</dbReference>